<dbReference type="Gene3D" id="1.10.510.10">
    <property type="entry name" value="Transferase(Phosphotransferase) domain 1"/>
    <property type="match status" value="1"/>
</dbReference>
<dbReference type="Gene3D" id="2.60.200.20">
    <property type="match status" value="1"/>
</dbReference>
<gene>
    <name evidence="8" type="ORF">SAMN05216559_1060</name>
</gene>
<dbReference type="PANTHER" id="PTHR43289">
    <property type="entry name" value="MITOGEN-ACTIVATED PROTEIN KINASE KINASE KINASE 20-RELATED"/>
    <property type="match status" value="1"/>
</dbReference>
<dbReference type="GO" id="GO:0004674">
    <property type="term" value="F:protein serine/threonine kinase activity"/>
    <property type="evidence" value="ECO:0007669"/>
    <property type="project" value="UniProtKB-KW"/>
</dbReference>
<feature type="compositionally biased region" description="Polar residues" evidence="5">
    <location>
        <begin position="173"/>
        <end position="193"/>
    </location>
</feature>
<dbReference type="PROSITE" id="PS50006">
    <property type="entry name" value="FHA_DOMAIN"/>
    <property type="match status" value="1"/>
</dbReference>
<evidence type="ECO:0000313" key="9">
    <source>
        <dbReference type="Proteomes" id="UP000199062"/>
    </source>
</evidence>
<dbReference type="InterPro" id="IPR000253">
    <property type="entry name" value="FHA_dom"/>
</dbReference>
<evidence type="ECO:0000256" key="4">
    <source>
        <dbReference type="ARBA" id="ARBA00022840"/>
    </source>
</evidence>
<dbReference type="PROSITE" id="PS00108">
    <property type="entry name" value="PROTEIN_KINASE_ST"/>
    <property type="match status" value="1"/>
</dbReference>
<evidence type="ECO:0000256" key="1">
    <source>
        <dbReference type="ARBA" id="ARBA00022679"/>
    </source>
</evidence>
<evidence type="ECO:0000256" key="2">
    <source>
        <dbReference type="ARBA" id="ARBA00022741"/>
    </source>
</evidence>
<evidence type="ECO:0000313" key="8">
    <source>
        <dbReference type="EMBL" id="SFR92379.1"/>
    </source>
</evidence>
<feature type="region of interest" description="Disordered" evidence="5">
    <location>
        <begin position="374"/>
        <end position="393"/>
    </location>
</feature>
<protein>
    <submittedName>
        <fullName evidence="8">Serine/threonine protein kinase</fullName>
    </submittedName>
</protein>
<dbReference type="EMBL" id="FOZK01000001">
    <property type="protein sequence ID" value="SFR92379.1"/>
    <property type="molecule type" value="Genomic_DNA"/>
</dbReference>
<dbReference type="CDD" id="cd14014">
    <property type="entry name" value="STKc_PknB_like"/>
    <property type="match status" value="1"/>
</dbReference>
<dbReference type="Pfam" id="PF00069">
    <property type="entry name" value="Pkinase"/>
    <property type="match status" value="1"/>
</dbReference>
<sequence>MSEPTPGDELAGRYVLREEIGRGGFGVVWSADDRESGGMVALKHPNYEGSTPDELVEKYFERETDILEEIREAGEHDNIMSYYGREEGFGMPFLVVELIEGAELGEVVREDGPITDPDEVREIGIGICDALSFLHDHDIIYRDLKPDNIMLNGDRDPKLLDFTTAKGTVTSDDIPSFTGNVTSQPVQGSTGDSTVPGEFKPPELNRDAEQRQGPWSDVYSIGKLLCFLQVGWVPDDDSVAPSQFGVDGADYLDEIVRNATQHDHADRYSNASMLKTALEDRDSTMPSQATLEWLGRAEKWRISPGDTIGRKTADGPRPSIMLADGRHTALSAVHCRFVTDEDGGWRVVDTSLNGTYISKHDEQEWTLLLSETGRERQRQAGESIPSDPDASAALEPGDVVALVSPSYPERFYFRFSQ</sequence>
<dbReference type="STRING" id="767519.SAMN05216559_1060"/>
<evidence type="ECO:0000256" key="5">
    <source>
        <dbReference type="SAM" id="MobiDB-lite"/>
    </source>
</evidence>
<keyword evidence="8" id="KW-0723">Serine/threonine-protein kinase</keyword>
<accession>A0A1I6KMF5</accession>
<dbReference type="AlphaFoldDB" id="A0A1I6KMF5"/>
<dbReference type="PANTHER" id="PTHR43289:SF6">
    <property type="entry name" value="SERINE_THREONINE-PROTEIN KINASE NEKL-3"/>
    <property type="match status" value="1"/>
</dbReference>
<dbReference type="PROSITE" id="PS50011">
    <property type="entry name" value="PROTEIN_KINASE_DOM"/>
    <property type="match status" value="1"/>
</dbReference>
<dbReference type="SUPFAM" id="SSF49879">
    <property type="entry name" value="SMAD/FHA domain"/>
    <property type="match status" value="1"/>
</dbReference>
<keyword evidence="3 8" id="KW-0418">Kinase</keyword>
<feature type="domain" description="Protein kinase" evidence="7">
    <location>
        <begin position="14"/>
        <end position="301"/>
    </location>
</feature>
<name>A0A1I6KMF5_9EURY</name>
<proteinExistence type="predicted"/>
<evidence type="ECO:0000256" key="3">
    <source>
        <dbReference type="ARBA" id="ARBA00022777"/>
    </source>
</evidence>
<dbReference type="Proteomes" id="UP000199062">
    <property type="component" value="Unassembled WGS sequence"/>
</dbReference>
<keyword evidence="1" id="KW-0808">Transferase</keyword>
<dbReference type="InterPro" id="IPR008271">
    <property type="entry name" value="Ser/Thr_kinase_AS"/>
</dbReference>
<feature type="region of interest" description="Disordered" evidence="5">
    <location>
        <begin position="173"/>
        <end position="198"/>
    </location>
</feature>
<dbReference type="PROSITE" id="PS00107">
    <property type="entry name" value="PROTEIN_KINASE_ATP"/>
    <property type="match status" value="1"/>
</dbReference>
<dbReference type="OrthoDB" id="41005at2157"/>
<keyword evidence="2" id="KW-0547">Nucleotide-binding</keyword>
<dbReference type="SUPFAM" id="SSF56112">
    <property type="entry name" value="Protein kinase-like (PK-like)"/>
    <property type="match status" value="1"/>
</dbReference>
<evidence type="ECO:0000259" key="6">
    <source>
        <dbReference type="PROSITE" id="PS50006"/>
    </source>
</evidence>
<dbReference type="InterPro" id="IPR008984">
    <property type="entry name" value="SMAD_FHA_dom_sf"/>
</dbReference>
<dbReference type="Pfam" id="PF00498">
    <property type="entry name" value="FHA"/>
    <property type="match status" value="1"/>
</dbReference>
<organism evidence="8 9">
    <name type="scientific">Halomicrobium zhouii</name>
    <dbReference type="NCBI Taxonomy" id="767519"/>
    <lineage>
        <taxon>Archaea</taxon>
        <taxon>Methanobacteriati</taxon>
        <taxon>Methanobacteriota</taxon>
        <taxon>Stenosarchaea group</taxon>
        <taxon>Halobacteria</taxon>
        <taxon>Halobacteriales</taxon>
        <taxon>Haloarculaceae</taxon>
        <taxon>Halomicrobium</taxon>
    </lineage>
</organism>
<keyword evidence="4" id="KW-0067">ATP-binding</keyword>
<dbReference type="InterPro" id="IPR000719">
    <property type="entry name" value="Prot_kinase_dom"/>
</dbReference>
<feature type="domain" description="FHA" evidence="6">
    <location>
        <begin position="306"/>
        <end position="362"/>
    </location>
</feature>
<dbReference type="InterPro" id="IPR011009">
    <property type="entry name" value="Kinase-like_dom_sf"/>
</dbReference>
<keyword evidence="9" id="KW-1185">Reference proteome</keyword>
<dbReference type="InterPro" id="IPR017441">
    <property type="entry name" value="Protein_kinase_ATP_BS"/>
</dbReference>
<evidence type="ECO:0000259" key="7">
    <source>
        <dbReference type="PROSITE" id="PS50011"/>
    </source>
</evidence>
<dbReference type="GO" id="GO:0005524">
    <property type="term" value="F:ATP binding"/>
    <property type="evidence" value="ECO:0007669"/>
    <property type="project" value="UniProtKB-KW"/>
</dbReference>
<dbReference type="SMART" id="SM00220">
    <property type="entry name" value="S_TKc"/>
    <property type="match status" value="1"/>
</dbReference>
<reference evidence="8 9" key="1">
    <citation type="submission" date="2016-10" db="EMBL/GenBank/DDBJ databases">
        <authorList>
            <person name="de Groot N.N."/>
        </authorList>
    </citation>
    <scope>NUCLEOTIDE SEQUENCE [LARGE SCALE GENOMIC DNA]</scope>
    <source>
        <strain evidence="8 9">CGMCC 1.10457</strain>
    </source>
</reference>
<dbReference type="RefSeq" id="WP_089814550.1">
    <property type="nucleotide sequence ID" value="NZ_FOZK01000001.1"/>
</dbReference>